<dbReference type="InterPro" id="IPR058792">
    <property type="entry name" value="Beta-barrel_RND_2"/>
</dbReference>
<reference evidence="3 4" key="1">
    <citation type="submission" date="2024-05" db="EMBL/GenBank/DDBJ databases">
        <authorList>
            <consortium name="Candidatus Magnetaquicoccaceae bacterium FCR-1 genome sequencing consortium"/>
            <person name="Shimoshige H."/>
            <person name="Shimamura S."/>
            <person name="Taoka A."/>
            <person name="Kobayashi H."/>
            <person name="Maekawa T."/>
        </authorList>
    </citation>
    <scope>NUCLEOTIDE SEQUENCE [LARGE SCALE GENOMIC DNA]</scope>
    <source>
        <strain evidence="3 4">FCR-1</strain>
    </source>
</reference>
<dbReference type="Proteomes" id="UP001628193">
    <property type="component" value="Unassembled WGS sequence"/>
</dbReference>
<dbReference type="InterPro" id="IPR006143">
    <property type="entry name" value="RND_pump_MFP"/>
</dbReference>
<gene>
    <name evidence="3" type="primary">mdtA_1</name>
    <name evidence="3" type="ORF">SIID45300_00163</name>
</gene>
<dbReference type="Gene3D" id="2.40.420.20">
    <property type="match status" value="1"/>
</dbReference>
<comment type="similarity">
    <text evidence="1">Belongs to the membrane fusion protein (MFP) (TC 8.A.1) family.</text>
</comment>
<sequence>MTLYRHAPWLIAPLIALPLSGCQEERTGTAAPKPVYVAMIQATDHPRERRFTGTVRARHETELSFRIHGKILTREVEVGDRVVKGQTLARLDPLDPTLTRRAAEEQWRAARVDAQQAARDEARFRKLLSENTVSEADHERQKARADAAAARLAQAKSQLDLAGNALDHANLVAEGNGVITALRFEVGQVVAAGQSLVSLADPTRLEIVVDLPESLVNGLEGHDASVQIADETDKQLPVTLRELAPMATFPSRTFRARYALPDAALKPDTIRLGMSARLHLAAHDASPGIHLPAAALVQDHGPPFVWLVEGSPSKLVARPVRVIGHAADGVWIEGVRPGERVVTIGAQKLDAGLVISPIERPLPVSTTANDGKRS</sequence>
<dbReference type="Gene3D" id="1.10.287.470">
    <property type="entry name" value="Helix hairpin bin"/>
    <property type="match status" value="1"/>
</dbReference>
<keyword evidence="4" id="KW-1185">Reference proteome</keyword>
<dbReference type="PANTHER" id="PTHR30469">
    <property type="entry name" value="MULTIDRUG RESISTANCE PROTEIN MDTA"/>
    <property type="match status" value="1"/>
</dbReference>
<accession>A0ABQ0C575</accession>
<evidence type="ECO:0000259" key="2">
    <source>
        <dbReference type="Pfam" id="PF25954"/>
    </source>
</evidence>
<evidence type="ECO:0000256" key="1">
    <source>
        <dbReference type="ARBA" id="ARBA00009477"/>
    </source>
</evidence>
<dbReference type="SUPFAM" id="SSF111369">
    <property type="entry name" value="HlyD-like secretion proteins"/>
    <property type="match status" value="1"/>
</dbReference>
<proteinExistence type="inferred from homology"/>
<comment type="caution">
    <text evidence="3">The sequence shown here is derived from an EMBL/GenBank/DDBJ whole genome shotgun (WGS) entry which is preliminary data.</text>
</comment>
<name>A0ABQ0C575_9PROT</name>
<dbReference type="NCBIfam" id="TIGR01730">
    <property type="entry name" value="RND_mfp"/>
    <property type="match status" value="1"/>
</dbReference>
<evidence type="ECO:0000313" key="4">
    <source>
        <dbReference type="Proteomes" id="UP001628193"/>
    </source>
</evidence>
<organism evidence="3 4">
    <name type="scientific">Candidatus Magnetaquiglobus chichijimensis</name>
    <dbReference type="NCBI Taxonomy" id="3141448"/>
    <lineage>
        <taxon>Bacteria</taxon>
        <taxon>Pseudomonadati</taxon>
        <taxon>Pseudomonadota</taxon>
        <taxon>Magnetococcia</taxon>
        <taxon>Magnetococcales</taxon>
        <taxon>Candidatus Magnetaquicoccaceae</taxon>
        <taxon>Candidatus Magnetaquiglobus</taxon>
    </lineage>
</organism>
<dbReference type="Gene3D" id="2.40.50.100">
    <property type="match status" value="1"/>
</dbReference>
<dbReference type="PANTHER" id="PTHR30469:SF18">
    <property type="entry name" value="RESISTANCE-NODULATION-CELL DIVISION (RND) EFFLUX MEMBRANE FUSION PROTEIN-RELATED"/>
    <property type="match status" value="1"/>
</dbReference>
<protein>
    <submittedName>
        <fullName evidence="3">Multidrug resistance protein MdtA</fullName>
    </submittedName>
</protein>
<dbReference type="Gene3D" id="2.40.30.170">
    <property type="match status" value="1"/>
</dbReference>
<reference evidence="3 4" key="2">
    <citation type="submission" date="2024-09" db="EMBL/GenBank/DDBJ databases">
        <title>Draft genome sequence of Candidatus Magnetaquicoccaceae bacterium FCR-1.</title>
        <authorList>
            <person name="Shimoshige H."/>
            <person name="Shimamura S."/>
            <person name="Taoka A."/>
            <person name="Kobayashi H."/>
            <person name="Maekawa T."/>
        </authorList>
    </citation>
    <scope>NUCLEOTIDE SEQUENCE [LARGE SCALE GENOMIC DNA]</scope>
    <source>
        <strain evidence="3 4">FCR-1</strain>
    </source>
</reference>
<evidence type="ECO:0000313" key="3">
    <source>
        <dbReference type="EMBL" id="GAB0055865.1"/>
    </source>
</evidence>
<feature type="domain" description="CusB-like beta-barrel" evidence="2">
    <location>
        <begin position="207"/>
        <end position="283"/>
    </location>
</feature>
<dbReference type="Pfam" id="PF25954">
    <property type="entry name" value="Beta-barrel_RND_2"/>
    <property type="match status" value="1"/>
</dbReference>
<dbReference type="EMBL" id="BAAFGK010000001">
    <property type="protein sequence ID" value="GAB0055865.1"/>
    <property type="molecule type" value="Genomic_DNA"/>
</dbReference>